<sequence>MGTFLSRAASSVSNVATGNFRAFSSAALPAAPVLPGVQSDGSGDRWRTCGTDDDILKHLCRTFTALNGLLS</sequence>
<dbReference type="Proteomes" id="UP000324222">
    <property type="component" value="Unassembled WGS sequence"/>
</dbReference>
<comment type="caution">
    <text evidence="1">The sequence shown here is derived from an EMBL/GenBank/DDBJ whole genome shotgun (WGS) entry which is preliminary data.</text>
</comment>
<dbReference type="EMBL" id="VSRR010142937">
    <property type="protein sequence ID" value="MPD04811.1"/>
    <property type="molecule type" value="Genomic_DNA"/>
</dbReference>
<protein>
    <submittedName>
        <fullName evidence="1">Uncharacterized protein</fullName>
    </submittedName>
</protein>
<name>A0A5B7K751_PORTR</name>
<accession>A0A5B7K751</accession>
<organism evidence="1 2">
    <name type="scientific">Portunus trituberculatus</name>
    <name type="common">Swimming crab</name>
    <name type="synonym">Neptunus trituberculatus</name>
    <dbReference type="NCBI Taxonomy" id="210409"/>
    <lineage>
        <taxon>Eukaryota</taxon>
        <taxon>Metazoa</taxon>
        <taxon>Ecdysozoa</taxon>
        <taxon>Arthropoda</taxon>
        <taxon>Crustacea</taxon>
        <taxon>Multicrustacea</taxon>
        <taxon>Malacostraca</taxon>
        <taxon>Eumalacostraca</taxon>
        <taxon>Eucarida</taxon>
        <taxon>Decapoda</taxon>
        <taxon>Pleocyemata</taxon>
        <taxon>Brachyura</taxon>
        <taxon>Eubrachyura</taxon>
        <taxon>Portunoidea</taxon>
        <taxon>Portunidae</taxon>
        <taxon>Portuninae</taxon>
        <taxon>Portunus</taxon>
    </lineage>
</organism>
<evidence type="ECO:0000313" key="1">
    <source>
        <dbReference type="EMBL" id="MPD04811.1"/>
    </source>
</evidence>
<dbReference type="AlphaFoldDB" id="A0A5B7K751"/>
<evidence type="ECO:0000313" key="2">
    <source>
        <dbReference type="Proteomes" id="UP000324222"/>
    </source>
</evidence>
<keyword evidence="2" id="KW-1185">Reference proteome</keyword>
<gene>
    <name evidence="1" type="ORF">E2C01_100521</name>
</gene>
<proteinExistence type="predicted"/>
<reference evidence="1 2" key="1">
    <citation type="submission" date="2019-05" db="EMBL/GenBank/DDBJ databases">
        <title>Another draft genome of Portunus trituberculatus and its Hox gene families provides insights of decapod evolution.</title>
        <authorList>
            <person name="Jeong J.-H."/>
            <person name="Song I."/>
            <person name="Kim S."/>
            <person name="Choi T."/>
            <person name="Kim D."/>
            <person name="Ryu S."/>
            <person name="Kim W."/>
        </authorList>
    </citation>
    <scope>NUCLEOTIDE SEQUENCE [LARGE SCALE GENOMIC DNA]</scope>
    <source>
        <tissue evidence="1">Muscle</tissue>
    </source>
</reference>